<evidence type="ECO:0000256" key="2">
    <source>
        <dbReference type="ARBA" id="ARBA00022801"/>
    </source>
</evidence>
<evidence type="ECO:0000256" key="3">
    <source>
        <dbReference type="SAM" id="SignalP"/>
    </source>
</evidence>
<dbReference type="InterPro" id="IPR000667">
    <property type="entry name" value="Peptidase_S13"/>
</dbReference>
<organism evidence="4 5">
    <name type="scientific">Heyndrickxia acidicola</name>
    <dbReference type="NCBI Taxonomy" id="209389"/>
    <lineage>
        <taxon>Bacteria</taxon>
        <taxon>Bacillati</taxon>
        <taxon>Bacillota</taxon>
        <taxon>Bacilli</taxon>
        <taxon>Bacillales</taxon>
        <taxon>Bacillaceae</taxon>
        <taxon>Heyndrickxia</taxon>
    </lineage>
</organism>
<dbReference type="EC" id="3.4.16.4" evidence="4"/>
<dbReference type="GO" id="GO:0009002">
    <property type="term" value="F:serine-type D-Ala-D-Ala carboxypeptidase activity"/>
    <property type="evidence" value="ECO:0007669"/>
    <property type="project" value="UniProtKB-EC"/>
</dbReference>
<dbReference type="PANTHER" id="PTHR30023">
    <property type="entry name" value="D-ALANYL-D-ALANINE CARBOXYPEPTIDASE"/>
    <property type="match status" value="1"/>
</dbReference>
<evidence type="ECO:0000313" key="5">
    <source>
        <dbReference type="Proteomes" id="UP001341444"/>
    </source>
</evidence>
<name>A0ABU6MHB3_9BACI</name>
<keyword evidence="4" id="KW-0645">Protease</keyword>
<keyword evidence="5" id="KW-1185">Reference proteome</keyword>
<dbReference type="NCBIfam" id="TIGR00666">
    <property type="entry name" value="PBP4"/>
    <property type="match status" value="1"/>
</dbReference>
<reference evidence="4 5" key="1">
    <citation type="submission" date="2023-03" db="EMBL/GenBank/DDBJ databases">
        <title>Bacillus Genome Sequencing.</title>
        <authorList>
            <person name="Dunlap C."/>
        </authorList>
    </citation>
    <scope>NUCLEOTIDE SEQUENCE [LARGE SCALE GENOMIC DNA]</scope>
    <source>
        <strain evidence="4 5">B-23453</strain>
    </source>
</reference>
<feature type="chain" id="PRO_5045254572" evidence="3">
    <location>
        <begin position="21"/>
        <end position="493"/>
    </location>
</feature>
<comment type="similarity">
    <text evidence="1">Belongs to the peptidase S13 family.</text>
</comment>
<dbReference type="Gene3D" id="3.40.710.10">
    <property type="entry name" value="DD-peptidase/beta-lactamase superfamily"/>
    <property type="match status" value="2"/>
</dbReference>
<evidence type="ECO:0000313" key="4">
    <source>
        <dbReference type="EMBL" id="MED1204072.1"/>
    </source>
</evidence>
<dbReference type="Pfam" id="PF02113">
    <property type="entry name" value="Peptidase_S13"/>
    <property type="match status" value="1"/>
</dbReference>
<proteinExistence type="inferred from homology"/>
<protein>
    <submittedName>
        <fullName evidence="4">D-alanyl-D-alanine carboxypeptidase/D-alanyl-D-alanine-endopeptidase</fullName>
        <ecNumber evidence="4">3.4.16.4</ecNumber>
    </submittedName>
</protein>
<accession>A0ABU6MHB3</accession>
<evidence type="ECO:0000256" key="1">
    <source>
        <dbReference type="ARBA" id="ARBA00006096"/>
    </source>
</evidence>
<keyword evidence="2 4" id="KW-0378">Hydrolase</keyword>
<feature type="signal peptide" evidence="3">
    <location>
        <begin position="1"/>
        <end position="20"/>
    </location>
</feature>
<dbReference type="RefSeq" id="WP_083953077.1">
    <property type="nucleotide sequence ID" value="NZ_JARMAB010000019.1"/>
</dbReference>
<dbReference type="SUPFAM" id="SSF56601">
    <property type="entry name" value="beta-lactamase/transpeptidase-like"/>
    <property type="match status" value="1"/>
</dbReference>
<keyword evidence="4" id="KW-0121">Carboxypeptidase</keyword>
<dbReference type="Gene3D" id="3.50.80.20">
    <property type="entry name" value="D-Ala-D-Ala carboxypeptidase C, peptidase S13"/>
    <property type="match status" value="1"/>
</dbReference>
<dbReference type="EMBL" id="JARMAB010000019">
    <property type="protein sequence ID" value="MED1204072.1"/>
    <property type="molecule type" value="Genomic_DNA"/>
</dbReference>
<dbReference type="PRINTS" id="PR00922">
    <property type="entry name" value="DADACBPTASE3"/>
</dbReference>
<sequence length="493" mass="53623">MKNVKRILVNSFLGVFLAVAMPLQTAGAVRMDGTESDALKTSIQPILGDKRLQGSIAGISIRDAISGGLLYSYNGSVRLRPASNLKLLTAASALHVLGSGYTFQTKVLTDGKINGSVLKGNVYLQGNGDPTLLAKDVNRLAKKLKLRHISKIEGNIYGDDSRYDSLRYSIDLPWSDEDDYYGAGVSALTVSTGQEFDNGTAIIQVKPGKKAGDPAAIRVIPDSKYLTIKQDVQTVKADGRRFVTTIREHGNNQVTVKGTIPLQSSVLRKSVAVWEPSLYALTLFKQSLKASGIKFEKHSEKMKRTPKKAVILAVHQSKPLGKMILPLLKYSNNGHAEIFTKELGKVVYNEGTWNSGTMAIGDIMSTFGVRQDHLYLRDGSGISQSDLVPPNDITKLLFAIQSYDWFPVFLNALPVSGSKSKELGGTLRNRLMQKEAAGRIRAKTGSLTGVSSLSGYAVSISGKRFIFSVMINNFIVPDIKSIEDKIALSLLNL</sequence>
<dbReference type="Proteomes" id="UP001341444">
    <property type="component" value="Unassembled WGS sequence"/>
</dbReference>
<gene>
    <name evidence="4" type="primary">dacB</name>
    <name evidence="4" type="ORF">P4T90_13515</name>
</gene>
<dbReference type="PANTHER" id="PTHR30023:SF0">
    <property type="entry name" value="PENICILLIN-SENSITIVE CARBOXYPEPTIDASE A"/>
    <property type="match status" value="1"/>
</dbReference>
<dbReference type="InterPro" id="IPR012338">
    <property type="entry name" value="Beta-lactam/transpept-like"/>
</dbReference>
<comment type="caution">
    <text evidence="4">The sequence shown here is derived from an EMBL/GenBank/DDBJ whole genome shotgun (WGS) entry which is preliminary data.</text>
</comment>
<keyword evidence="3" id="KW-0732">Signal</keyword>